<dbReference type="GO" id="GO:0000981">
    <property type="term" value="F:DNA-binding transcription factor activity, RNA polymerase II-specific"/>
    <property type="evidence" value="ECO:0007669"/>
    <property type="project" value="TreeGrafter"/>
</dbReference>
<reference evidence="4" key="1">
    <citation type="submission" date="2020-12" db="EMBL/GenBank/DDBJ databases">
        <authorList>
            <person name="Iha C."/>
        </authorList>
    </citation>
    <scope>NUCLEOTIDE SEQUENCE</scope>
</reference>
<feature type="compositionally biased region" description="Basic residues" evidence="1">
    <location>
        <begin position="178"/>
        <end position="187"/>
    </location>
</feature>
<dbReference type="AlphaFoldDB" id="A0A8S1JE91"/>
<dbReference type="Proteomes" id="UP000708148">
    <property type="component" value="Unassembled WGS sequence"/>
</dbReference>
<comment type="caution">
    <text evidence="4">The sequence shown here is derived from an EMBL/GenBank/DDBJ whole genome shotgun (WGS) entry which is preliminary data.</text>
</comment>
<accession>A0A8S1JE91</accession>
<feature type="compositionally biased region" description="Basic and acidic residues" evidence="1">
    <location>
        <begin position="14"/>
        <end position="35"/>
    </location>
</feature>
<dbReference type="GO" id="GO:0000978">
    <property type="term" value="F:RNA polymerase II cis-regulatory region sequence-specific DNA binding"/>
    <property type="evidence" value="ECO:0007669"/>
    <property type="project" value="TreeGrafter"/>
</dbReference>
<proteinExistence type="predicted"/>
<feature type="region of interest" description="Disordered" evidence="1">
    <location>
        <begin position="1"/>
        <end position="47"/>
    </location>
</feature>
<feature type="domain" description="Myb-like" evidence="2">
    <location>
        <begin position="105"/>
        <end position="146"/>
    </location>
</feature>
<dbReference type="EMBL" id="CAJHUC010003092">
    <property type="protein sequence ID" value="CAD7705328.1"/>
    <property type="molecule type" value="Genomic_DNA"/>
</dbReference>
<organism evidence="4 5">
    <name type="scientific">Ostreobium quekettii</name>
    <dbReference type="NCBI Taxonomy" id="121088"/>
    <lineage>
        <taxon>Eukaryota</taxon>
        <taxon>Viridiplantae</taxon>
        <taxon>Chlorophyta</taxon>
        <taxon>core chlorophytes</taxon>
        <taxon>Ulvophyceae</taxon>
        <taxon>TCBD clade</taxon>
        <taxon>Bryopsidales</taxon>
        <taxon>Ostreobineae</taxon>
        <taxon>Ostreobiaceae</taxon>
        <taxon>Ostreobium</taxon>
    </lineage>
</organism>
<evidence type="ECO:0000259" key="3">
    <source>
        <dbReference type="PROSITE" id="PS51294"/>
    </source>
</evidence>
<evidence type="ECO:0000313" key="4">
    <source>
        <dbReference type="EMBL" id="CAD7705328.1"/>
    </source>
</evidence>
<name>A0A8S1JE91_9CHLO</name>
<dbReference type="InterPro" id="IPR050560">
    <property type="entry name" value="MYB_TF"/>
</dbReference>
<keyword evidence="5" id="KW-1185">Reference proteome</keyword>
<sequence length="364" mass="39466">MRRGARCWPGGLGARRDHAGRRGVEPAGWEDREGISGKPSRALGARRRGAGGFGAGVEARHGRDVPRLIVLARCAQEDEKLRLLVDEYGDKRWSLIAAKLGTKESKQEDSALKTLHEVHGNRWTLIARLVGGRTDNAVKNRWAALLRRKATVGRRRGRPSAHGRLRGMTKDGALLQQGHRRRGRRPKAVLGAPGVKEEPTSHGMSGPVDEQVLINVPHSVANYGDQAPEFDSLVDTMFGPTSLPLTDGLTCFPTDFAPVEVPISSGHPGTPDGDCAMEVSMPFSPALEWYSPEHFTSGDRASQFSTVPLAALEASLDPQSPTSHAARLGLMPDKLGATGGKLPLFSQIELDMLIKALRIDFLQQ</sequence>
<evidence type="ECO:0000256" key="1">
    <source>
        <dbReference type="SAM" id="MobiDB-lite"/>
    </source>
</evidence>
<dbReference type="InterPro" id="IPR001005">
    <property type="entry name" value="SANT/Myb"/>
</dbReference>
<dbReference type="OrthoDB" id="2143914at2759"/>
<feature type="domain" description="HTH myb-type" evidence="3">
    <location>
        <begin position="105"/>
        <end position="150"/>
    </location>
</feature>
<dbReference type="PANTHER" id="PTHR45614">
    <property type="entry name" value="MYB PROTEIN-RELATED"/>
    <property type="match status" value="1"/>
</dbReference>
<dbReference type="SMART" id="SM00717">
    <property type="entry name" value="SANT"/>
    <property type="match status" value="1"/>
</dbReference>
<evidence type="ECO:0000313" key="5">
    <source>
        <dbReference type="Proteomes" id="UP000708148"/>
    </source>
</evidence>
<feature type="region of interest" description="Disordered" evidence="1">
    <location>
        <begin position="177"/>
        <end position="206"/>
    </location>
</feature>
<dbReference type="Pfam" id="PF00249">
    <property type="entry name" value="Myb_DNA-binding"/>
    <property type="match status" value="1"/>
</dbReference>
<dbReference type="PROSITE" id="PS50090">
    <property type="entry name" value="MYB_LIKE"/>
    <property type="match status" value="1"/>
</dbReference>
<protein>
    <submittedName>
        <fullName evidence="4">Uncharacterized protein</fullName>
    </submittedName>
</protein>
<dbReference type="CDD" id="cd00167">
    <property type="entry name" value="SANT"/>
    <property type="match status" value="2"/>
</dbReference>
<dbReference type="SUPFAM" id="SSF46689">
    <property type="entry name" value="Homeodomain-like"/>
    <property type="match status" value="1"/>
</dbReference>
<dbReference type="PROSITE" id="PS51294">
    <property type="entry name" value="HTH_MYB"/>
    <property type="match status" value="1"/>
</dbReference>
<gene>
    <name evidence="4" type="ORF">OSTQU699_LOCUS10683</name>
</gene>
<dbReference type="Gene3D" id="1.10.10.60">
    <property type="entry name" value="Homeodomain-like"/>
    <property type="match status" value="2"/>
</dbReference>
<evidence type="ECO:0000259" key="2">
    <source>
        <dbReference type="PROSITE" id="PS50090"/>
    </source>
</evidence>
<dbReference type="InterPro" id="IPR017930">
    <property type="entry name" value="Myb_dom"/>
</dbReference>
<dbReference type="InterPro" id="IPR009057">
    <property type="entry name" value="Homeodomain-like_sf"/>
</dbReference>
<dbReference type="PANTHER" id="PTHR45614:SF76">
    <property type="entry name" value="TRANSCRIPTION FACTOR MYB124"/>
    <property type="match status" value="1"/>
</dbReference>
<dbReference type="GO" id="GO:0005634">
    <property type="term" value="C:nucleus"/>
    <property type="evidence" value="ECO:0007669"/>
    <property type="project" value="TreeGrafter"/>
</dbReference>